<feature type="region of interest" description="Disordered" evidence="1">
    <location>
        <begin position="157"/>
        <end position="190"/>
    </location>
</feature>
<proteinExistence type="predicted"/>
<dbReference type="AlphaFoldDB" id="A0A0J1B8V4"/>
<dbReference type="GeneID" id="28983086"/>
<dbReference type="RefSeq" id="XP_018280720.1">
    <property type="nucleotide sequence ID" value="XM_018422483.1"/>
</dbReference>
<sequence>MGEPTEPTASEEPHRIRITTSGSTAPLALEALTFLKDHPSRPLVLHTIPAEAPPKPGLHPATLAAPRLVSLVEKVKREYIASLVPRAEKQGLWQYTETGLLGPAEVERPSLERVLGGKTKPKMTHRPYLQITLSTRPLGLEKGRNVTCQTVYVGRRRGTRGKGKGRGGDKDEGGENNAEIAEPMASSVTDVGEVVARVEKRKSDAALVSSSKRART</sequence>
<keyword evidence="3" id="KW-1185">Reference proteome</keyword>
<evidence type="ECO:0000313" key="2">
    <source>
        <dbReference type="EMBL" id="KLT44229.1"/>
    </source>
</evidence>
<organism evidence="2 3">
    <name type="scientific">Cutaneotrichosporon oleaginosum</name>
    <dbReference type="NCBI Taxonomy" id="879819"/>
    <lineage>
        <taxon>Eukaryota</taxon>
        <taxon>Fungi</taxon>
        <taxon>Dikarya</taxon>
        <taxon>Basidiomycota</taxon>
        <taxon>Agaricomycotina</taxon>
        <taxon>Tremellomycetes</taxon>
        <taxon>Trichosporonales</taxon>
        <taxon>Trichosporonaceae</taxon>
        <taxon>Cutaneotrichosporon</taxon>
    </lineage>
</organism>
<accession>A0A0J1B8V4</accession>
<name>A0A0J1B8V4_9TREE</name>
<dbReference type="OrthoDB" id="424402at2759"/>
<reference evidence="2 3" key="1">
    <citation type="submission" date="2015-03" db="EMBL/GenBank/DDBJ databases">
        <title>Genomics and transcriptomics of the oil-accumulating basidiomycete yeast T. oleaginosus allow insights into substrate utilization and the diverse evolutionary trajectories of mating systems in fungi.</title>
        <authorList>
            <consortium name="DOE Joint Genome Institute"/>
            <person name="Kourist R."/>
            <person name="Kracht O."/>
            <person name="Bracharz F."/>
            <person name="Lipzen A."/>
            <person name="Nolan M."/>
            <person name="Ohm R."/>
            <person name="Grigoriev I."/>
            <person name="Sun S."/>
            <person name="Heitman J."/>
            <person name="Bruck T."/>
            <person name="Nowrousian M."/>
        </authorList>
    </citation>
    <scope>NUCLEOTIDE SEQUENCE [LARGE SCALE GENOMIC DNA]</scope>
    <source>
        <strain evidence="2 3">IBC0246</strain>
    </source>
</reference>
<feature type="region of interest" description="Disordered" evidence="1">
    <location>
        <begin position="1"/>
        <end position="23"/>
    </location>
</feature>
<evidence type="ECO:0000256" key="1">
    <source>
        <dbReference type="SAM" id="MobiDB-lite"/>
    </source>
</evidence>
<evidence type="ECO:0000313" key="3">
    <source>
        <dbReference type="Proteomes" id="UP000053611"/>
    </source>
</evidence>
<dbReference type="EMBL" id="KQ087188">
    <property type="protein sequence ID" value="KLT44229.1"/>
    <property type="molecule type" value="Genomic_DNA"/>
</dbReference>
<dbReference type="STRING" id="879819.A0A0J1B8V4"/>
<gene>
    <name evidence="2" type="ORF">CC85DRAFT_283745</name>
</gene>
<protein>
    <submittedName>
        <fullName evidence="2">Uncharacterized protein</fullName>
    </submittedName>
</protein>
<dbReference type="Proteomes" id="UP000053611">
    <property type="component" value="Unassembled WGS sequence"/>
</dbReference>